<accession>A0A316V555</accession>
<dbReference type="PANTHER" id="PTHR45658">
    <property type="entry name" value="GATA TRANSCRIPTION FACTOR"/>
    <property type="match status" value="1"/>
</dbReference>
<dbReference type="GO" id="GO:0006355">
    <property type="term" value="P:regulation of DNA-templated transcription"/>
    <property type="evidence" value="ECO:0007669"/>
    <property type="project" value="InterPro"/>
</dbReference>
<dbReference type="SMART" id="SM00401">
    <property type="entry name" value="ZnF_GATA"/>
    <property type="match status" value="1"/>
</dbReference>
<dbReference type="Pfam" id="PF00320">
    <property type="entry name" value="GATA"/>
    <property type="match status" value="1"/>
</dbReference>
<dbReference type="STRING" id="1280837.A0A316V555"/>
<reference evidence="6 7" key="1">
    <citation type="journal article" date="2018" name="Mol. Biol. Evol.">
        <title>Broad Genomic Sampling Reveals a Smut Pathogenic Ancestry of the Fungal Clade Ustilaginomycotina.</title>
        <authorList>
            <person name="Kijpornyongpan T."/>
            <person name="Mondo S.J."/>
            <person name="Barry K."/>
            <person name="Sandor L."/>
            <person name="Lee J."/>
            <person name="Lipzen A."/>
            <person name="Pangilinan J."/>
            <person name="LaButti K."/>
            <person name="Hainaut M."/>
            <person name="Henrissat B."/>
            <person name="Grigoriev I.V."/>
            <person name="Spatafora J.W."/>
            <person name="Aime M.C."/>
        </authorList>
    </citation>
    <scope>NUCLEOTIDE SEQUENCE [LARGE SCALE GENOMIC DNA]</scope>
    <source>
        <strain evidence="6 7">MCA 3882</strain>
    </source>
</reference>
<dbReference type="Gene3D" id="3.30.50.10">
    <property type="entry name" value="Erythroid Transcription Factor GATA-1, subunit A"/>
    <property type="match status" value="1"/>
</dbReference>
<gene>
    <name evidence="6" type="ORF">FA14DRAFT_114215</name>
</gene>
<keyword evidence="7" id="KW-1185">Reference proteome</keyword>
<evidence type="ECO:0000313" key="7">
    <source>
        <dbReference type="Proteomes" id="UP000245771"/>
    </source>
</evidence>
<dbReference type="CDD" id="cd00202">
    <property type="entry name" value="ZnF_GATA"/>
    <property type="match status" value="1"/>
</dbReference>
<keyword evidence="2 4" id="KW-0863">Zinc-finger</keyword>
<protein>
    <recommendedName>
        <fullName evidence="5">GATA-type domain-containing protein</fullName>
    </recommendedName>
</protein>
<dbReference type="Proteomes" id="UP000245771">
    <property type="component" value="Unassembled WGS sequence"/>
</dbReference>
<evidence type="ECO:0000313" key="6">
    <source>
        <dbReference type="EMBL" id="PWN31353.1"/>
    </source>
</evidence>
<dbReference type="OrthoDB" id="2162994at2759"/>
<dbReference type="GeneID" id="37017822"/>
<sequence>PLKYRKRSRGPAPNNCDCCGVRDTPEWRRGPNGARTLCNACGLYFSKFLR</sequence>
<dbReference type="EMBL" id="KZ819610">
    <property type="protein sequence ID" value="PWN31353.1"/>
    <property type="molecule type" value="Genomic_DNA"/>
</dbReference>
<dbReference type="GO" id="GO:0043565">
    <property type="term" value="F:sequence-specific DNA binding"/>
    <property type="evidence" value="ECO:0007669"/>
    <property type="project" value="InterPro"/>
</dbReference>
<keyword evidence="3" id="KW-0862">Zinc</keyword>
<feature type="non-terminal residue" evidence="6">
    <location>
        <position position="50"/>
    </location>
</feature>
<feature type="domain" description="GATA-type" evidence="5">
    <location>
        <begin position="16"/>
        <end position="45"/>
    </location>
</feature>
<dbReference type="GO" id="GO:0008270">
    <property type="term" value="F:zinc ion binding"/>
    <property type="evidence" value="ECO:0007669"/>
    <property type="project" value="UniProtKB-KW"/>
</dbReference>
<feature type="non-terminal residue" evidence="6">
    <location>
        <position position="1"/>
    </location>
</feature>
<evidence type="ECO:0000259" key="5">
    <source>
        <dbReference type="PROSITE" id="PS50114"/>
    </source>
</evidence>
<name>A0A316V555_9BASI</name>
<keyword evidence="1" id="KW-0479">Metal-binding</keyword>
<evidence type="ECO:0000256" key="2">
    <source>
        <dbReference type="ARBA" id="ARBA00022771"/>
    </source>
</evidence>
<evidence type="ECO:0000256" key="1">
    <source>
        <dbReference type="ARBA" id="ARBA00022723"/>
    </source>
</evidence>
<dbReference type="SUPFAM" id="SSF57716">
    <property type="entry name" value="Glucocorticoid receptor-like (DNA-binding domain)"/>
    <property type="match status" value="1"/>
</dbReference>
<evidence type="ECO:0000256" key="3">
    <source>
        <dbReference type="ARBA" id="ARBA00022833"/>
    </source>
</evidence>
<dbReference type="PANTHER" id="PTHR45658:SF122">
    <property type="entry name" value="GATA ZINC FINGER DOMAIN-CONTAINING PROTEIN 6"/>
    <property type="match status" value="1"/>
</dbReference>
<dbReference type="InterPro" id="IPR000679">
    <property type="entry name" value="Znf_GATA"/>
</dbReference>
<organism evidence="6 7">
    <name type="scientific">Meira miltonrushii</name>
    <dbReference type="NCBI Taxonomy" id="1280837"/>
    <lineage>
        <taxon>Eukaryota</taxon>
        <taxon>Fungi</taxon>
        <taxon>Dikarya</taxon>
        <taxon>Basidiomycota</taxon>
        <taxon>Ustilaginomycotina</taxon>
        <taxon>Exobasidiomycetes</taxon>
        <taxon>Exobasidiales</taxon>
        <taxon>Brachybasidiaceae</taxon>
        <taxon>Meira</taxon>
    </lineage>
</organism>
<dbReference type="InterPro" id="IPR051140">
    <property type="entry name" value="GATA_TF"/>
</dbReference>
<dbReference type="RefSeq" id="XP_025351655.1">
    <property type="nucleotide sequence ID" value="XM_025496041.1"/>
</dbReference>
<proteinExistence type="predicted"/>
<dbReference type="AlphaFoldDB" id="A0A316V555"/>
<dbReference type="PROSITE" id="PS50114">
    <property type="entry name" value="GATA_ZN_FINGER_2"/>
    <property type="match status" value="1"/>
</dbReference>
<evidence type="ECO:0000256" key="4">
    <source>
        <dbReference type="PROSITE-ProRule" id="PRU00094"/>
    </source>
</evidence>
<dbReference type="InParanoid" id="A0A316V555"/>
<dbReference type="InterPro" id="IPR013088">
    <property type="entry name" value="Znf_NHR/GATA"/>
</dbReference>